<sequence length="313" mass="35594">MRRAVHGHHPRRAQDRLQDLQGRRAYAQGDPRRPRRLCDRSEPRQEGVERRRPQPLQAPEPRDEEQRRRTGQVEHPADRPDRFGQDAAGPDAGAHPRRAVHHGRRHHADRSRLRGRGRREHHPEAAAGVRLQRGARAARHHLHRRDRQDRAQGREPLDHARCVGRRRAAGPAEDHGRHGRFGAAAGRPQAPAAGIPAGRHDEHPVHLRRRVRRAGKDHLGPGPRHFDRLRRQGVGPGRPPHRRDLPPGGAGRPAALRPDPRIHRPSAGDRDPGRPRRGRPGQDPDRAEERLREAVSASVRHGECRPDLHRRRA</sequence>
<feature type="compositionally biased region" description="Basic and acidic residues" evidence="1">
    <location>
        <begin position="258"/>
        <end position="293"/>
    </location>
</feature>
<proteinExistence type="predicted"/>
<feature type="region of interest" description="Disordered" evidence="1">
    <location>
        <begin position="1"/>
        <end position="313"/>
    </location>
</feature>
<evidence type="ECO:0000256" key="1">
    <source>
        <dbReference type="SAM" id="MobiDB-lite"/>
    </source>
</evidence>
<feature type="compositionally biased region" description="Basic and acidic residues" evidence="1">
    <location>
        <begin position="12"/>
        <end position="22"/>
    </location>
</feature>
<keyword evidence="2" id="KW-1185">Reference proteome</keyword>
<feature type="compositionally biased region" description="Low complexity" evidence="1">
    <location>
        <begin position="181"/>
        <end position="197"/>
    </location>
</feature>
<name>A0A0N4Z3F8_PARTI</name>
<feature type="compositionally biased region" description="Basic residues" evidence="1">
    <location>
        <begin position="136"/>
        <end position="145"/>
    </location>
</feature>
<accession>A0A0N4Z3F8</accession>
<feature type="compositionally biased region" description="Basic and acidic residues" evidence="1">
    <location>
        <begin position="146"/>
        <end position="161"/>
    </location>
</feature>
<evidence type="ECO:0000313" key="3">
    <source>
        <dbReference type="WBParaSite" id="PTRK_0000145700.1"/>
    </source>
</evidence>
<feature type="compositionally biased region" description="Basic residues" evidence="1">
    <location>
        <begin position="1"/>
        <end position="11"/>
    </location>
</feature>
<reference evidence="3" key="1">
    <citation type="submission" date="2017-02" db="UniProtKB">
        <authorList>
            <consortium name="WormBaseParasite"/>
        </authorList>
    </citation>
    <scope>IDENTIFICATION</scope>
</reference>
<dbReference type="AlphaFoldDB" id="A0A0N4Z3F8"/>
<feature type="compositionally biased region" description="Basic and acidic residues" evidence="1">
    <location>
        <begin position="214"/>
        <end position="230"/>
    </location>
</feature>
<feature type="compositionally biased region" description="Basic and acidic residues" evidence="1">
    <location>
        <begin position="30"/>
        <end position="52"/>
    </location>
</feature>
<feature type="compositionally biased region" description="Basic and acidic residues" evidence="1">
    <location>
        <begin position="60"/>
        <end position="84"/>
    </location>
</feature>
<protein>
    <submittedName>
        <fullName evidence="3">ATP-dependent Clp protease proteolytic subunit</fullName>
    </submittedName>
</protein>
<organism evidence="2 3">
    <name type="scientific">Parastrongyloides trichosuri</name>
    <name type="common">Possum-specific nematode worm</name>
    <dbReference type="NCBI Taxonomy" id="131310"/>
    <lineage>
        <taxon>Eukaryota</taxon>
        <taxon>Metazoa</taxon>
        <taxon>Ecdysozoa</taxon>
        <taxon>Nematoda</taxon>
        <taxon>Chromadorea</taxon>
        <taxon>Rhabditida</taxon>
        <taxon>Tylenchina</taxon>
        <taxon>Panagrolaimomorpha</taxon>
        <taxon>Strongyloidoidea</taxon>
        <taxon>Strongyloididae</taxon>
        <taxon>Parastrongyloides</taxon>
    </lineage>
</organism>
<dbReference type="WBParaSite" id="PTRK_0000145700.1">
    <property type="protein sequence ID" value="PTRK_0000145700.1"/>
    <property type="gene ID" value="PTRK_0000145700"/>
</dbReference>
<dbReference type="Proteomes" id="UP000038045">
    <property type="component" value="Unplaced"/>
</dbReference>
<evidence type="ECO:0000313" key="2">
    <source>
        <dbReference type="Proteomes" id="UP000038045"/>
    </source>
</evidence>
<feature type="compositionally biased region" description="Basic residues" evidence="1">
    <location>
        <begin position="95"/>
        <end position="120"/>
    </location>
</feature>